<sequence>TIRGDGTCDNDGIAAFATQYPIKGHRAGGKLRGCIKVDVDEFGKIEEPEK</sequence>
<gene>
    <name evidence="1" type="ORF">LCGC14_2187250</name>
</gene>
<accession>A0A0F9DKS8</accession>
<proteinExistence type="predicted"/>
<evidence type="ECO:0000313" key="1">
    <source>
        <dbReference type="EMBL" id="KKL62239.1"/>
    </source>
</evidence>
<dbReference type="EMBL" id="LAZR01028555">
    <property type="protein sequence ID" value="KKL62239.1"/>
    <property type="molecule type" value="Genomic_DNA"/>
</dbReference>
<protein>
    <submittedName>
        <fullName evidence="1">Uncharacterized protein</fullName>
    </submittedName>
</protein>
<dbReference type="AlphaFoldDB" id="A0A0F9DKS8"/>
<organism evidence="1">
    <name type="scientific">marine sediment metagenome</name>
    <dbReference type="NCBI Taxonomy" id="412755"/>
    <lineage>
        <taxon>unclassified sequences</taxon>
        <taxon>metagenomes</taxon>
        <taxon>ecological metagenomes</taxon>
    </lineage>
</organism>
<feature type="non-terminal residue" evidence="1">
    <location>
        <position position="1"/>
    </location>
</feature>
<name>A0A0F9DKS8_9ZZZZ</name>
<reference evidence="1" key="1">
    <citation type="journal article" date="2015" name="Nature">
        <title>Complex archaea that bridge the gap between prokaryotes and eukaryotes.</title>
        <authorList>
            <person name="Spang A."/>
            <person name="Saw J.H."/>
            <person name="Jorgensen S.L."/>
            <person name="Zaremba-Niedzwiedzka K."/>
            <person name="Martijn J."/>
            <person name="Lind A.E."/>
            <person name="van Eijk R."/>
            <person name="Schleper C."/>
            <person name="Guy L."/>
            <person name="Ettema T.J."/>
        </authorList>
    </citation>
    <scope>NUCLEOTIDE SEQUENCE</scope>
</reference>
<comment type="caution">
    <text evidence="1">The sequence shown here is derived from an EMBL/GenBank/DDBJ whole genome shotgun (WGS) entry which is preliminary data.</text>
</comment>